<feature type="compositionally biased region" description="Basic and acidic residues" evidence="1">
    <location>
        <begin position="59"/>
        <end position="69"/>
    </location>
</feature>
<dbReference type="Proteomes" id="UP000199052">
    <property type="component" value="Unassembled WGS sequence"/>
</dbReference>
<evidence type="ECO:0000313" key="5">
    <source>
        <dbReference type="Proteomes" id="UP000533017"/>
    </source>
</evidence>
<evidence type="ECO:0000256" key="1">
    <source>
        <dbReference type="SAM" id="MobiDB-lite"/>
    </source>
</evidence>
<protein>
    <submittedName>
        <fullName evidence="3">Uncharacterized protein</fullName>
    </submittedName>
</protein>
<dbReference type="AlphaFoldDB" id="A0A1I2ZUH8"/>
<dbReference type="Proteomes" id="UP000533017">
    <property type="component" value="Unassembled WGS sequence"/>
</dbReference>
<organism evidence="3 4">
    <name type="scientific">Actinopolymorpha cephalotaxi</name>
    <dbReference type="NCBI Taxonomy" id="504797"/>
    <lineage>
        <taxon>Bacteria</taxon>
        <taxon>Bacillati</taxon>
        <taxon>Actinomycetota</taxon>
        <taxon>Actinomycetes</taxon>
        <taxon>Propionibacteriales</taxon>
        <taxon>Actinopolymorphaceae</taxon>
        <taxon>Actinopolymorpha</taxon>
    </lineage>
</organism>
<evidence type="ECO:0000313" key="3">
    <source>
        <dbReference type="EMBL" id="SFH41463.1"/>
    </source>
</evidence>
<evidence type="ECO:0000313" key="4">
    <source>
        <dbReference type="Proteomes" id="UP000199052"/>
    </source>
</evidence>
<dbReference type="EMBL" id="FOOI01000017">
    <property type="protein sequence ID" value="SFH41463.1"/>
    <property type="molecule type" value="Genomic_DNA"/>
</dbReference>
<dbReference type="RefSeq" id="WP_175542761.1">
    <property type="nucleotide sequence ID" value="NZ_FOOI01000017.1"/>
</dbReference>
<proteinExistence type="predicted"/>
<name>A0A1I2ZUH8_9ACTN</name>
<gene>
    <name evidence="2" type="ORF">FHR37_003027</name>
    <name evidence="3" type="ORF">SAMN05421678_11776</name>
</gene>
<reference evidence="2 5" key="2">
    <citation type="submission" date="2020-07" db="EMBL/GenBank/DDBJ databases">
        <title>Sequencing the genomes of 1000 actinobacteria strains.</title>
        <authorList>
            <person name="Klenk H.-P."/>
        </authorList>
    </citation>
    <scope>NUCLEOTIDE SEQUENCE [LARGE SCALE GENOMIC DNA]</scope>
    <source>
        <strain evidence="2 5">DSM 45117</strain>
    </source>
</reference>
<reference evidence="3 4" key="1">
    <citation type="submission" date="2016-10" db="EMBL/GenBank/DDBJ databases">
        <authorList>
            <person name="de Groot N.N."/>
        </authorList>
    </citation>
    <scope>NUCLEOTIDE SEQUENCE [LARGE SCALE GENOMIC DNA]</scope>
    <source>
        <strain evidence="3 4">CPCC 202808</strain>
    </source>
</reference>
<keyword evidence="5" id="KW-1185">Reference proteome</keyword>
<sequence length="102" mass="11436">MTVPDDPISVQGSWTHSFEEDTPGIEVYRPTDTFPFPPARGRVRLVFDGDQVVEWAPGPDDRPRPRATLDRVGPGTFREPETGADGFEIVEATQDVLRIRRS</sequence>
<dbReference type="EMBL" id="JACBZA010000001">
    <property type="protein sequence ID" value="NYH84176.1"/>
    <property type="molecule type" value="Genomic_DNA"/>
</dbReference>
<accession>A0A1I2ZUH8</accession>
<feature type="region of interest" description="Disordered" evidence="1">
    <location>
        <begin position="54"/>
        <end position="82"/>
    </location>
</feature>
<evidence type="ECO:0000313" key="2">
    <source>
        <dbReference type="EMBL" id="NYH84176.1"/>
    </source>
</evidence>